<accession>A0A9P0CRY8</accession>
<gene>
    <name evidence="2" type="ORF">PSYICH_LOCUS4679</name>
</gene>
<sequence>MNQQFIKTALLSESESDHSKYQSSSDDDFINPTLPSTSKNTQMKIKLSTLGLVCDKYSISDHSAAAITGAVLIDVGIITTEDPSKIVNRNKVRRERKNLEIPKGRNLKVITEE</sequence>
<evidence type="ECO:0000313" key="3">
    <source>
        <dbReference type="Proteomes" id="UP001153636"/>
    </source>
</evidence>
<keyword evidence="3" id="KW-1185">Reference proteome</keyword>
<protein>
    <submittedName>
        <fullName evidence="2">Uncharacterized protein</fullName>
    </submittedName>
</protein>
<feature type="region of interest" description="Disordered" evidence="1">
    <location>
        <begin position="10"/>
        <end position="35"/>
    </location>
</feature>
<dbReference type="EMBL" id="OV651826">
    <property type="protein sequence ID" value="CAH1103136.1"/>
    <property type="molecule type" value="Genomic_DNA"/>
</dbReference>
<proteinExistence type="predicted"/>
<dbReference type="OrthoDB" id="10547054at2759"/>
<organism evidence="2 3">
    <name type="scientific">Psylliodes chrysocephalus</name>
    <dbReference type="NCBI Taxonomy" id="3402493"/>
    <lineage>
        <taxon>Eukaryota</taxon>
        <taxon>Metazoa</taxon>
        <taxon>Ecdysozoa</taxon>
        <taxon>Arthropoda</taxon>
        <taxon>Hexapoda</taxon>
        <taxon>Insecta</taxon>
        <taxon>Pterygota</taxon>
        <taxon>Neoptera</taxon>
        <taxon>Endopterygota</taxon>
        <taxon>Coleoptera</taxon>
        <taxon>Polyphaga</taxon>
        <taxon>Cucujiformia</taxon>
        <taxon>Chrysomeloidea</taxon>
        <taxon>Chrysomelidae</taxon>
        <taxon>Galerucinae</taxon>
        <taxon>Alticini</taxon>
        <taxon>Psylliodes</taxon>
    </lineage>
</organism>
<evidence type="ECO:0000256" key="1">
    <source>
        <dbReference type="SAM" id="MobiDB-lite"/>
    </source>
</evidence>
<name>A0A9P0CRY8_9CUCU</name>
<reference evidence="2" key="1">
    <citation type="submission" date="2022-01" db="EMBL/GenBank/DDBJ databases">
        <authorList>
            <person name="King R."/>
        </authorList>
    </citation>
    <scope>NUCLEOTIDE SEQUENCE</scope>
</reference>
<dbReference type="AlphaFoldDB" id="A0A9P0CRY8"/>
<dbReference type="Proteomes" id="UP001153636">
    <property type="component" value="Chromosome 14"/>
</dbReference>
<evidence type="ECO:0000313" key="2">
    <source>
        <dbReference type="EMBL" id="CAH1103136.1"/>
    </source>
</evidence>